<dbReference type="SUPFAM" id="SSF56925">
    <property type="entry name" value="OMPA-like"/>
    <property type="match status" value="1"/>
</dbReference>
<evidence type="ECO:0008006" key="3">
    <source>
        <dbReference type="Google" id="ProtNLM"/>
    </source>
</evidence>
<feature type="signal peptide" evidence="1">
    <location>
        <begin position="1"/>
        <end position="27"/>
    </location>
</feature>
<evidence type="ECO:0000256" key="1">
    <source>
        <dbReference type="SAM" id="SignalP"/>
    </source>
</evidence>
<dbReference type="EMBL" id="DSQF01000026">
    <property type="protein sequence ID" value="HGZ44316.1"/>
    <property type="molecule type" value="Genomic_DNA"/>
</dbReference>
<dbReference type="InterPro" id="IPR011250">
    <property type="entry name" value="OMP/PagP_B-barrel"/>
</dbReference>
<dbReference type="AlphaFoldDB" id="A0A832MN25"/>
<feature type="chain" id="PRO_5032866069" description="Outer membrane protein beta-barrel domain-containing protein" evidence="1">
    <location>
        <begin position="28"/>
        <end position="285"/>
    </location>
</feature>
<reference evidence="2" key="1">
    <citation type="journal article" date="2020" name="mSystems">
        <title>Genome- and Community-Level Interaction Insights into Carbon Utilization and Element Cycling Functions of Hydrothermarchaeota in Hydrothermal Sediment.</title>
        <authorList>
            <person name="Zhou Z."/>
            <person name="Liu Y."/>
            <person name="Xu W."/>
            <person name="Pan J."/>
            <person name="Luo Z.H."/>
            <person name="Li M."/>
        </authorList>
    </citation>
    <scope>NUCLEOTIDE SEQUENCE [LARGE SCALE GENOMIC DNA]</scope>
    <source>
        <strain evidence="2">SpSt-381</strain>
    </source>
</reference>
<comment type="caution">
    <text evidence="2">The sequence shown here is derived from an EMBL/GenBank/DDBJ whole genome shotgun (WGS) entry which is preliminary data.</text>
</comment>
<proteinExistence type="predicted"/>
<name>A0A832MN25_UNCEI</name>
<accession>A0A832MN25</accession>
<gene>
    <name evidence="2" type="ORF">ENR23_13035</name>
</gene>
<sequence length="285" mass="30055">MTRRIVPVAALALGLAAIALPASRAAAEPPAASGKASAFALPSPAVEALMPEATPMTPAFAAAPVASAALVYGPARSVPRSEAVRYRRGPSRRAPAYSSPAQIHAGFFEPEGDASSFFVVGLRGGPEVSPNLQLGVGIEWWHNSDKTRTVTGDPYTQGGTTITPERVLSRASADVLPFTGFVQVTPVSDGPVIPYFGGSFGYQLLFLNAEDFQTGVDYEATFGGWGWNLWGGVALPLSGQSRLTGEVFAAGSEMERDVVDPLGFEYRERVDLEGVGMRFGLSWGF</sequence>
<keyword evidence="1" id="KW-0732">Signal</keyword>
<organism evidence="2">
    <name type="scientific">Eiseniibacteriota bacterium</name>
    <dbReference type="NCBI Taxonomy" id="2212470"/>
    <lineage>
        <taxon>Bacteria</taxon>
        <taxon>Candidatus Eiseniibacteriota</taxon>
    </lineage>
</organism>
<protein>
    <recommendedName>
        <fullName evidence="3">Outer membrane protein beta-barrel domain-containing protein</fullName>
    </recommendedName>
</protein>
<evidence type="ECO:0000313" key="2">
    <source>
        <dbReference type="EMBL" id="HGZ44316.1"/>
    </source>
</evidence>